<accession>A0A9D1FMD9</accession>
<keyword evidence="1" id="KW-1133">Transmembrane helix</keyword>
<protein>
    <submittedName>
        <fullName evidence="3">Transglutaminase domain-containing protein</fullName>
    </submittedName>
</protein>
<dbReference type="SUPFAM" id="SSF54001">
    <property type="entry name" value="Cysteine proteinases"/>
    <property type="match status" value="1"/>
</dbReference>
<dbReference type="Pfam" id="PF01841">
    <property type="entry name" value="Transglut_core"/>
    <property type="match status" value="1"/>
</dbReference>
<comment type="caution">
    <text evidence="3">The sequence shown here is derived from an EMBL/GenBank/DDBJ whole genome shotgun (WGS) entry which is preliminary data.</text>
</comment>
<dbReference type="PANTHER" id="PTHR42736:SF1">
    <property type="entry name" value="PROTEIN-GLUTAMINE GAMMA-GLUTAMYLTRANSFERASE"/>
    <property type="match status" value="1"/>
</dbReference>
<evidence type="ECO:0000259" key="2">
    <source>
        <dbReference type="SMART" id="SM00460"/>
    </source>
</evidence>
<dbReference type="Gene3D" id="3.10.620.30">
    <property type="match status" value="1"/>
</dbReference>
<proteinExistence type="predicted"/>
<feature type="domain" description="Transglutaminase-like" evidence="2">
    <location>
        <begin position="171"/>
        <end position="247"/>
    </location>
</feature>
<dbReference type="EMBL" id="DVJP01000027">
    <property type="protein sequence ID" value="HIS75865.1"/>
    <property type="molecule type" value="Genomic_DNA"/>
</dbReference>
<evidence type="ECO:0000313" key="3">
    <source>
        <dbReference type="EMBL" id="HIS75865.1"/>
    </source>
</evidence>
<organism evidence="3 4">
    <name type="scientific">Candidatus Merdivicinus excrementipullorum</name>
    <dbReference type="NCBI Taxonomy" id="2840867"/>
    <lineage>
        <taxon>Bacteria</taxon>
        <taxon>Bacillati</taxon>
        <taxon>Bacillota</taxon>
        <taxon>Clostridia</taxon>
        <taxon>Eubacteriales</taxon>
        <taxon>Oscillospiraceae</taxon>
        <taxon>Oscillospiraceae incertae sedis</taxon>
        <taxon>Candidatus Merdivicinus</taxon>
    </lineage>
</organism>
<name>A0A9D1FMD9_9FIRM</name>
<dbReference type="Proteomes" id="UP000824002">
    <property type="component" value="Unassembled WGS sequence"/>
</dbReference>
<keyword evidence="1" id="KW-0812">Transmembrane</keyword>
<reference evidence="3" key="1">
    <citation type="submission" date="2020-10" db="EMBL/GenBank/DDBJ databases">
        <authorList>
            <person name="Gilroy R."/>
        </authorList>
    </citation>
    <scope>NUCLEOTIDE SEQUENCE</scope>
    <source>
        <strain evidence="3">CHK199-13235</strain>
    </source>
</reference>
<dbReference type="InterPro" id="IPR038765">
    <property type="entry name" value="Papain-like_cys_pep_sf"/>
</dbReference>
<dbReference type="SMART" id="SM00460">
    <property type="entry name" value="TGc"/>
    <property type="match status" value="1"/>
</dbReference>
<dbReference type="AlphaFoldDB" id="A0A9D1FMD9"/>
<gene>
    <name evidence="3" type="ORF">IAB51_03545</name>
</gene>
<evidence type="ECO:0000313" key="4">
    <source>
        <dbReference type="Proteomes" id="UP000824002"/>
    </source>
</evidence>
<dbReference type="InterPro" id="IPR052901">
    <property type="entry name" value="Bact_TGase-like"/>
</dbReference>
<evidence type="ECO:0000256" key="1">
    <source>
        <dbReference type="SAM" id="Phobius"/>
    </source>
</evidence>
<reference evidence="3" key="2">
    <citation type="journal article" date="2021" name="PeerJ">
        <title>Extensive microbial diversity within the chicken gut microbiome revealed by metagenomics and culture.</title>
        <authorList>
            <person name="Gilroy R."/>
            <person name="Ravi A."/>
            <person name="Getino M."/>
            <person name="Pursley I."/>
            <person name="Horton D.L."/>
            <person name="Alikhan N.F."/>
            <person name="Baker D."/>
            <person name="Gharbi K."/>
            <person name="Hall N."/>
            <person name="Watson M."/>
            <person name="Adriaenssens E.M."/>
            <person name="Foster-Nyarko E."/>
            <person name="Jarju S."/>
            <person name="Secka A."/>
            <person name="Antonio M."/>
            <person name="Oren A."/>
            <person name="Chaudhuri R.R."/>
            <person name="La Ragione R."/>
            <person name="Hildebrand F."/>
            <person name="Pallen M.J."/>
        </authorList>
    </citation>
    <scope>NUCLEOTIDE SEQUENCE</scope>
    <source>
        <strain evidence="3">CHK199-13235</strain>
    </source>
</reference>
<dbReference type="InterPro" id="IPR002931">
    <property type="entry name" value="Transglutaminase-like"/>
</dbReference>
<dbReference type="PANTHER" id="PTHR42736">
    <property type="entry name" value="PROTEIN-GLUTAMINE GAMMA-GLUTAMYLTRANSFERASE"/>
    <property type="match status" value="1"/>
</dbReference>
<keyword evidence="1" id="KW-0472">Membrane</keyword>
<feature type="transmembrane region" description="Helical" evidence="1">
    <location>
        <begin position="305"/>
        <end position="322"/>
    </location>
</feature>
<sequence length="445" mass="50530">MEENSLHWEEWESWIPGMYASMPYITSAAAFREDPPPERILYIMDPSESSGGILPYYAMRQGFGRDRGEPGYTVRYFQSDEVAGDWANTSSSLDQARDWYAELQDAYARETGIYTAVPETELPRLTELCAENPKENLEEITAFIFSVLDQAVYTTTPGVIPVNQDPNEYFLFESQAGYCQHFASAAVLMYRLYGIPARYAAGYAVSPDSFELQEDGGYTAVVTDEDAHAWPEIYLDGYGWTPVEVTPSASLPAMAYPGLPFSELERMLDGEIRLPELQSHSEREILTVENGGLELPEISEFQIEPAWIMFLLLVCFGLYLIYRESTRRSLDTMDVRQLFGRMLAAVHNAGLLKGYDGSEGDFPKRLSEELNLPVPLMETAVSVVKRAAYGNRELTAEETAAVQMSYQKVIRALGKRLPWYKKLWFRYILIYDENSFHLNEDQPSS</sequence>